<proteinExistence type="predicted"/>
<reference evidence="2 3" key="1">
    <citation type="submission" date="2018-03" db="EMBL/GenBank/DDBJ databases">
        <title>Bacteriophage NCPPB3778 and a type I-E CRISPR drive the evolution of the US Biological Select Agent, Rathayibacter toxicus.</title>
        <authorList>
            <person name="Davis E.W.II."/>
            <person name="Tabima J.F."/>
            <person name="Weisberg A.J."/>
            <person name="Dantas Lopes L."/>
            <person name="Wiseman M.S."/>
            <person name="Wiseman M.S."/>
            <person name="Pupko T."/>
            <person name="Belcher M.S."/>
            <person name="Sechler A.J."/>
            <person name="Tancos M.A."/>
            <person name="Schroeder B.K."/>
            <person name="Murray T.D."/>
            <person name="Luster D.G."/>
            <person name="Schneider W.L."/>
            <person name="Rogers E."/>
            <person name="Andreote F.D."/>
            <person name="Grunwald N.J."/>
            <person name="Putnam M.L."/>
            <person name="Chang J.H."/>
        </authorList>
    </citation>
    <scope>NUCLEOTIDE SEQUENCE [LARGE SCALE GENOMIC DNA]</scope>
    <source>
        <strain evidence="2 3">DSM 15933</strain>
    </source>
</reference>
<keyword evidence="1" id="KW-0812">Transmembrane</keyword>
<sequence>MGSTDALRADGSVSSLRTHRYVRLSLCAAVLLLGAGVGWHLVAVGPLRSISAAYYTPARSVFVGALSAVAVALVVLAGRSLRRYLLLLGGMTAPLIALVPVPLRSDELTTLTGTGCPAGAARCLPASAADEVAVGMLAYLVVASAVLVASIVLLALDRRWDRIAAVRSAVAAVLLVALAVASATPAFALAGHYAAAAVFFLLMAAVAGVHAYEVRAEGVRGPGSPRGYSIAYAGLAVLLAVTDLALVVLVVSGRGEALLGEQWLLIVEAVALALFTVFWVLQTIENWGEPDPSLH</sequence>
<evidence type="ECO:0000256" key="1">
    <source>
        <dbReference type="SAM" id="Phobius"/>
    </source>
</evidence>
<organism evidence="2 3">
    <name type="scientific">Rathayibacter caricis DSM 15933</name>
    <dbReference type="NCBI Taxonomy" id="1328867"/>
    <lineage>
        <taxon>Bacteria</taxon>
        <taxon>Bacillati</taxon>
        <taxon>Actinomycetota</taxon>
        <taxon>Actinomycetes</taxon>
        <taxon>Micrococcales</taxon>
        <taxon>Microbacteriaceae</taxon>
        <taxon>Rathayibacter</taxon>
    </lineage>
</organism>
<comment type="caution">
    <text evidence="2">The sequence shown here is derived from an EMBL/GenBank/DDBJ whole genome shotgun (WGS) entry which is preliminary data.</text>
</comment>
<evidence type="ECO:0000313" key="2">
    <source>
        <dbReference type="EMBL" id="PTL73276.1"/>
    </source>
</evidence>
<dbReference type="AlphaFoldDB" id="A0A2T4UUS8"/>
<evidence type="ECO:0000313" key="3">
    <source>
        <dbReference type="Proteomes" id="UP000241085"/>
    </source>
</evidence>
<keyword evidence="1" id="KW-1133">Transmembrane helix</keyword>
<feature type="transmembrane region" description="Helical" evidence="1">
    <location>
        <begin position="193"/>
        <end position="212"/>
    </location>
</feature>
<keyword evidence="3" id="KW-1185">Reference proteome</keyword>
<protein>
    <recommendedName>
        <fullName evidence="4">DUF998 domain-containing protein</fullName>
    </recommendedName>
</protein>
<feature type="transmembrane region" description="Helical" evidence="1">
    <location>
        <begin position="54"/>
        <end position="77"/>
    </location>
</feature>
<feature type="transmembrane region" description="Helical" evidence="1">
    <location>
        <begin position="84"/>
        <end position="103"/>
    </location>
</feature>
<feature type="transmembrane region" description="Helical" evidence="1">
    <location>
        <begin position="168"/>
        <end position="187"/>
    </location>
</feature>
<feature type="transmembrane region" description="Helical" evidence="1">
    <location>
        <begin position="232"/>
        <end position="251"/>
    </location>
</feature>
<feature type="transmembrane region" description="Helical" evidence="1">
    <location>
        <begin position="263"/>
        <end position="281"/>
    </location>
</feature>
<dbReference type="EMBL" id="PZPL01000001">
    <property type="protein sequence ID" value="PTL73276.1"/>
    <property type="molecule type" value="Genomic_DNA"/>
</dbReference>
<accession>A0A2T4UUS8</accession>
<feature type="transmembrane region" description="Helical" evidence="1">
    <location>
        <begin position="136"/>
        <end position="156"/>
    </location>
</feature>
<feature type="transmembrane region" description="Helical" evidence="1">
    <location>
        <begin position="21"/>
        <end position="42"/>
    </location>
</feature>
<dbReference type="Proteomes" id="UP000241085">
    <property type="component" value="Unassembled WGS sequence"/>
</dbReference>
<evidence type="ECO:0008006" key="4">
    <source>
        <dbReference type="Google" id="ProtNLM"/>
    </source>
</evidence>
<name>A0A2T4UUS8_9MICO</name>
<gene>
    <name evidence="2" type="ORF">C1I63_10715</name>
</gene>
<dbReference type="RefSeq" id="WP_107574767.1">
    <property type="nucleotide sequence ID" value="NZ_PZPL01000001.1"/>
</dbReference>
<keyword evidence="1" id="KW-0472">Membrane</keyword>